<dbReference type="EMBL" id="JABEZU010000001">
    <property type="protein sequence ID" value="NOV95547.1"/>
    <property type="molecule type" value="Genomic_DNA"/>
</dbReference>
<evidence type="ECO:0000256" key="2">
    <source>
        <dbReference type="SAM" id="SignalP"/>
    </source>
</evidence>
<reference evidence="4 5" key="1">
    <citation type="submission" date="2020-05" db="EMBL/GenBank/DDBJ databases">
        <title>Genomic Encyclopedia of Type Strains, Phase III (KMG-III): the genomes of soil and plant-associated and newly described type strains.</title>
        <authorList>
            <person name="Whitman W."/>
        </authorList>
    </citation>
    <scope>NUCLEOTIDE SEQUENCE [LARGE SCALE GENOMIC DNA]</scope>
    <source>
        <strain evidence="4 5">KCTC 19046</strain>
    </source>
</reference>
<feature type="chain" id="PRO_5047386710" evidence="2">
    <location>
        <begin position="35"/>
        <end position="204"/>
    </location>
</feature>
<evidence type="ECO:0000313" key="5">
    <source>
        <dbReference type="Proteomes" id="UP000757540"/>
    </source>
</evidence>
<dbReference type="Gene3D" id="2.60.40.2230">
    <property type="entry name" value="Uncharacterised protein YcnI-like PF07987, DUF1775"/>
    <property type="match status" value="1"/>
</dbReference>
<keyword evidence="1" id="KW-0812">Transmembrane</keyword>
<keyword evidence="5" id="KW-1185">Reference proteome</keyword>
<dbReference type="Pfam" id="PF07987">
    <property type="entry name" value="DUF1775"/>
    <property type="match status" value="1"/>
</dbReference>
<evidence type="ECO:0000256" key="1">
    <source>
        <dbReference type="SAM" id="Phobius"/>
    </source>
</evidence>
<gene>
    <name evidence="4" type="ORF">HDG69_000100</name>
</gene>
<accession>A0ABX1ZY58</accession>
<dbReference type="Proteomes" id="UP000757540">
    <property type="component" value="Unassembled WGS sequence"/>
</dbReference>
<name>A0ABX1ZY58_9MICO</name>
<dbReference type="InterPro" id="IPR038507">
    <property type="entry name" value="YcnI-like_sf"/>
</dbReference>
<proteinExistence type="predicted"/>
<keyword evidence="1" id="KW-1133">Transmembrane helix</keyword>
<protein>
    <submittedName>
        <fullName evidence="4">Uncharacterized protein YcnI</fullName>
    </submittedName>
</protein>
<dbReference type="InterPro" id="IPR012533">
    <property type="entry name" value="YcnI-copper_dom"/>
</dbReference>
<comment type="caution">
    <text evidence="4">The sequence shown here is derived from an EMBL/GenBank/DDBJ whole genome shotgun (WGS) entry which is preliminary data.</text>
</comment>
<feature type="signal peptide" evidence="2">
    <location>
        <begin position="1"/>
        <end position="34"/>
    </location>
</feature>
<feature type="transmembrane region" description="Helical" evidence="1">
    <location>
        <begin position="175"/>
        <end position="198"/>
    </location>
</feature>
<evidence type="ECO:0000313" key="4">
    <source>
        <dbReference type="EMBL" id="NOV95547.1"/>
    </source>
</evidence>
<evidence type="ECO:0000259" key="3">
    <source>
        <dbReference type="Pfam" id="PF07987"/>
    </source>
</evidence>
<dbReference type="RefSeq" id="WP_171781834.1">
    <property type="nucleotide sequence ID" value="NZ_BAAAML010000002.1"/>
</dbReference>
<keyword evidence="2" id="KW-0732">Signal</keyword>
<organism evidence="4 5">
    <name type="scientific">Isoptericola halotolerans</name>
    <dbReference type="NCBI Taxonomy" id="300560"/>
    <lineage>
        <taxon>Bacteria</taxon>
        <taxon>Bacillati</taxon>
        <taxon>Actinomycetota</taxon>
        <taxon>Actinomycetes</taxon>
        <taxon>Micrococcales</taxon>
        <taxon>Promicromonosporaceae</taxon>
        <taxon>Isoptericola</taxon>
    </lineage>
</organism>
<keyword evidence="1" id="KW-0472">Membrane</keyword>
<feature type="domain" description="YncI copper-binding" evidence="3">
    <location>
        <begin position="35"/>
        <end position="154"/>
    </location>
</feature>
<sequence length="204" mass="20455">MSVTSATARPVLRRASWAAVVAAVMLAPAGPAAAHVIVDRAEPHGDGTAAVTFTFDHGCDGSPTDAVRITLPDGVEALAAGAPDGWSAEVTSDQVRWEGEPIPDGEVTELTVDVEMVGTPGQSFVFPAVQECTSGDGYAWADTDPSGAYPAPTLVATATVLAASPAPVAPPSVPLGPLAAVLVAVSAVAGGVGAWGAARHRRRT</sequence>